<dbReference type="InterPro" id="IPR041698">
    <property type="entry name" value="Methyltransf_25"/>
</dbReference>
<dbReference type="GeneID" id="56475965"/>
<gene>
    <name evidence="2" type="ORF">BS1321_24560</name>
</gene>
<accession>A0A223ENG2</accession>
<feature type="domain" description="Methyltransferase" evidence="1">
    <location>
        <begin position="51"/>
        <end position="132"/>
    </location>
</feature>
<sequence>MKEIFTNIYKKNMWGNSESVSGTGSSLTQTKTLIQELPGLIKQLQIKKMIDAPCGDFNWMKEIYKNTELYIGIDIVDEIIKRNKKKYPLNNVQFFHMDITKDRIPTGDLILCRDCLVHFSFTDIHLALNNFKASQSRYLLTTTFTNHTCNHEIRTGSWRPLNLEIEPFNFPKPILVINENCTEGKMKYTDKSLALWDLNLINL</sequence>
<reference evidence="2 3" key="1">
    <citation type="submission" date="2016-10" db="EMBL/GenBank/DDBJ databases">
        <title>The whole genome sequencing and assembly of Bacillus simplex DSM 1321 strain.</title>
        <authorList>
            <person name="Park M.-K."/>
            <person name="Lee Y.-J."/>
            <person name="Yi H."/>
            <person name="Bahn Y.-S."/>
            <person name="Kim J.F."/>
            <person name="Lee D.-W."/>
        </authorList>
    </citation>
    <scope>NUCLEOTIDE SEQUENCE [LARGE SCALE GENOMIC DNA]</scope>
    <source>
        <strain evidence="2 3">DSM 1321</strain>
    </source>
</reference>
<dbReference type="RefSeq" id="WP_063236273.1">
    <property type="nucleotide sequence ID" value="NZ_BCVO01000042.1"/>
</dbReference>
<proteinExistence type="predicted"/>
<dbReference type="Proteomes" id="UP000214618">
    <property type="component" value="Chromosome"/>
</dbReference>
<dbReference type="AlphaFoldDB" id="A0A223ENG2"/>
<protein>
    <recommendedName>
        <fullName evidence="1">Methyltransferase domain-containing protein</fullName>
    </recommendedName>
</protein>
<evidence type="ECO:0000313" key="2">
    <source>
        <dbReference type="EMBL" id="ASS96798.1"/>
    </source>
</evidence>
<dbReference type="Gene3D" id="3.40.50.150">
    <property type="entry name" value="Vaccinia Virus protein VP39"/>
    <property type="match status" value="1"/>
</dbReference>
<name>A0A223ENG2_9BACI</name>
<evidence type="ECO:0000313" key="3">
    <source>
        <dbReference type="Proteomes" id="UP000214618"/>
    </source>
</evidence>
<dbReference type="CDD" id="cd02440">
    <property type="entry name" value="AdoMet_MTases"/>
    <property type="match status" value="1"/>
</dbReference>
<dbReference type="InterPro" id="IPR029063">
    <property type="entry name" value="SAM-dependent_MTases_sf"/>
</dbReference>
<dbReference type="Pfam" id="PF13649">
    <property type="entry name" value="Methyltransf_25"/>
    <property type="match status" value="1"/>
</dbReference>
<organism evidence="2 3">
    <name type="scientific">Peribacillus simplex NBRC 15720 = DSM 1321</name>
    <dbReference type="NCBI Taxonomy" id="1349754"/>
    <lineage>
        <taxon>Bacteria</taxon>
        <taxon>Bacillati</taxon>
        <taxon>Bacillota</taxon>
        <taxon>Bacilli</taxon>
        <taxon>Bacillales</taxon>
        <taxon>Bacillaceae</taxon>
        <taxon>Peribacillus</taxon>
    </lineage>
</organism>
<dbReference type="OrthoDB" id="20930at2"/>
<dbReference type="SUPFAM" id="SSF53335">
    <property type="entry name" value="S-adenosyl-L-methionine-dependent methyltransferases"/>
    <property type="match status" value="1"/>
</dbReference>
<evidence type="ECO:0000259" key="1">
    <source>
        <dbReference type="Pfam" id="PF13649"/>
    </source>
</evidence>
<dbReference type="EMBL" id="CP017704">
    <property type="protein sequence ID" value="ASS96798.1"/>
    <property type="molecule type" value="Genomic_DNA"/>
</dbReference>